<evidence type="ECO:0000313" key="3">
    <source>
        <dbReference type="Proteomes" id="UP000030669"/>
    </source>
</evidence>
<reference evidence="2 3" key="1">
    <citation type="journal article" date="2012" name="Science">
        <title>The Paleozoic origin of enzymatic lignin decomposition reconstructed from 31 fungal genomes.</title>
        <authorList>
            <person name="Floudas D."/>
            <person name="Binder M."/>
            <person name="Riley R."/>
            <person name="Barry K."/>
            <person name="Blanchette R.A."/>
            <person name="Henrissat B."/>
            <person name="Martinez A.T."/>
            <person name="Otillar R."/>
            <person name="Spatafora J.W."/>
            <person name="Yadav J.S."/>
            <person name="Aerts A."/>
            <person name="Benoit I."/>
            <person name="Boyd A."/>
            <person name="Carlson A."/>
            <person name="Copeland A."/>
            <person name="Coutinho P.M."/>
            <person name="de Vries R.P."/>
            <person name="Ferreira P."/>
            <person name="Findley K."/>
            <person name="Foster B."/>
            <person name="Gaskell J."/>
            <person name="Glotzer D."/>
            <person name="Gorecki P."/>
            <person name="Heitman J."/>
            <person name="Hesse C."/>
            <person name="Hori C."/>
            <person name="Igarashi K."/>
            <person name="Jurgens J.A."/>
            <person name="Kallen N."/>
            <person name="Kersten P."/>
            <person name="Kohler A."/>
            <person name="Kuees U."/>
            <person name="Kumar T.K.A."/>
            <person name="Kuo A."/>
            <person name="LaButti K."/>
            <person name="Larrondo L.F."/>
            <person name="Lindquist E."/>
            <person name="Ling A."/>
            <person name="Lombard V."/>
            <person name="Lucas S."/>
            <person name="Lundell T."/>
            <person name="Martin R."/>
            <person name="McLaughlin D.J."/>
            <person name="Morgenstern I."/>
            <person name="Morin E."/>
            <person name="Murat C."/>
            <person name="Nagy L.G."/>
            <person name="Nolan M."/>
            <person name="Ohm R.A."/>
            <person name="Patyshakuliyeva A."/>
            <person name="Rokas A."/>
            <person name="Ruiz-Duenas F.J."/>
            <person name="Sabat G."/>
            <person name="Salamov A."/>
            <person name="Samejima M."/>
            <person name="Schmutz J."/>
            <person name="Slot J.C."/>
            <person name="St John F."/>
            <person name="Stenlid J."/>
            <person name="Sun H."/>
            <person name="Sun S."/>
            <person name="Syed K."/>
            <person name="Tsang A."/>
            <person name="Wiebenga A."/>
            <person name="Young D."/>
            <person name="Pisabarro A."/>
            <person name="Eastwood D.C."/>
            <person name="Martin F."/>
            <person name="Cullen D."/>
            <person name="Grigoriev I.V."/>
            <person name="Hibbett D.S."/>
        </authorList>
    </citation>
    <scope>NUCLEOTIDE SEQUENCE [LARGE SCALE GENOMIC DNA]</scope>
    <source>
        <strain evidence="2 3">ATCC 11539</strain>
    </source>
</reference>
<dbReference type="eggNOG" id="ENOG502T1H2">
    <property type="taxonomic scope" value="Eukaryota"/>
</dbReference>
<name>S7Q7Q5_GLOTA</name>
<dbReference type="KEGG" id="gtr:GLOTRDRAFT_138709"/>
<keyword evidence="3" id="KW-1185">Reference proteome</keyword>
<protein>
    <submittedName>
        <fullName evidence="2">Uncharacterized protein</fullName>
    </submittedName>
</protein>
<feature type="compositionally biased region" description="Basic and acidic residues" evidence="1">
    <location>
        <begin position="408"/>
        <end position="420"/>
    </location>
</feature>
<dbReference type="OrthoDB" id="3222453at2759"/>
<dbReference type="GeneID" id="19304056"/>
<feature type="region of interest" description="Disordered" evidence="1">
    <location>
        <begin position="378"/>
        <end position="423"/>
    </location>
</feature>
<dbReference type="Proteomes" id="UP000030669">
    <property type="component" value="Unassembled WGS sequence"/>
</dbReference>
<gene>
    <name evidence="2" type="ORF">GLOTRDRAFT_138709</name>
</gene>
<organism evidence="2 3">
    <name type="scientific">Gloeophyllum trabeum (strain ATCC 11539 / FP-39264 / Madison 617)</name>
    <name type="common">Brown rot fungus</name>
    <dbReference type="NCBI Taxonomy" id="670483"/>
    <lineage>
        <taxon>Eukaryota</taxon>
        <taxon>Fungi</taxon>
        <taxon>Dikarya</taxon>
        <taxon>Basidiomycota</taxon>
        <taxon>Agaricomycotina</taxon>
        <taxon>Agaricomycetes</taxon>
        <taxon>Gloeophyllales</taxon>
        <taxon>Gloeophyllaceae</taxon>
        <taxon>Gloeophyllum</taxon>
    </lineage>
</organism>
<dbReference type="HOGENOM" id="CLU_532151_0_0_1"/>
<evidence type="ECO:0000256" key="1">
    <source>
        <dbReference type="SAM" id="MobiDB-lite"/>
    </source>
</evidence>
<accession>S7Q7Q5</accession>
<proteinExistence type="predicted"/>
<dbReference type="OMA" id="NAMRPEG"/>
<dbReference type="STRING" id="670483.S7Q7Q5"/>
<evidence type="ECO:0000313" key="2">
    <source>
        <dbReference type="EMBL" id="EPQ56031.1"/>
    </source>
</evidence>
<dbReference type="AlphaFoldDB" id="S7Q7Q5"/>
<dbReference type="EMBL" id="KB469301">
    <property type="protein sequence ID" value="EPQ56031.1"/>
    <property type="molecule type" value="Genomic_DNA"/>
</dbReference>
<dbReference type="RefSeq" id="XP_007866033.1">
    <property type="nucleotide sequence ID" value="XM_007867842.1"/>
</dbReference>
<sequence>MSGLGYGHALWEPNPGKEYHRVETGNVGFIRDGFFHRLSNDLLPGDHSSHRWGVPEYYEPLQLPFPDYKWDRHPLRGHLHSTSVKVISANVNASGRQDAHFGRWFREYCLKHYASWLTFANDTLGFDLVVSDHILVTGRDLTTQWAMVAFGTPELQGTLRHGVSVPEMITAEFEIHSGWQTNMTGGVQHQYGPQASILLEPERAAESSEPRPDSTKCVFLRGYRIKERSFLTPKTIKAASYPPDLEREDRHHDSTSALELGDEAGVARHIYKYKDALKDVNLLDPILDHIPKNSDARVAVAHDEDLWPYLHGLVILSPDTVDIEVDRNGGEILKSSWSSLNNNSCTAGRVLSKPACVVFRSPVTPPTFMESLDTLAVPPRPLTLRPSQASLRPPPRRAASESLNPPDELGRSKGASETKRQTTISRPLFNLGKYLKHKSLRRAPSHATLGEKSQVPNIGGYNTGDDRTRRIRRLSTIADIQERGEGLNLPEEYRLDLPPPYALGIPEQYRLS</sequence>